<keyword evidence="3 6" id="KW-0812">Transmembrane</keyword>
<reference evidence="8" key="1">
    <citation type="journal article" date="2015" name="Nature">
        <title>Complex archaea that bridge the gap between prokaryotes and eukaryotes.</title>
        <authorList>
            <person name="Spang A."/>
            <person name="Saw J.H."/>
            <person name="Jorgensen S.L."/>
            <person name="Zaremba-Niedzwiedzka K."/>
            <person name="Martijn J."/>
            <person name="Lind A.E."/>
            <person name="van Eijk R."/>
            <person name="Schleper C."/>
            <person name="Guy L."/>
            <person name="Ettema T.J."/>
        </authorList>
    </citation>
    <scope>NUCLEOTIDE SEQUENCE</scope>
</reference>
<dbReference type="PANTHER" id="PTHR32322:SF18">
    <property type="entry name" value="S-ADENOSYLMETHIONINE_S-ADENOSYLHOMOCYSTEINE TRANSPORTER"/>
    <property type="match status" value="1"/>
</dbReference>
<evidence type="ECO:0000256" key="4">
    <source>
        <dbReference type="ARBA" id="ARBA00022989"/>
    </source>
</evidence>
<dbReference type="InterPro" id="IPR037185">
    <property type="entry name" value="EmrE-like"/>
</dbReference>
<evidence type="ECO:0000313" key="8">
    <source>
        <dbReference type="EMBL" id="KKO04238.1"/>
    </source>
</evidence>
<keyword evidence="4 6" id="KW-1133">Transmembrane helix</keyword>
<feature type="transmembrane region" description="Helical" evidence="6">
    <location>
        <begin position="96"/>
        <end position="116"/>
    </location>
</feature>
<proteinExistence type="predicted"/>
<gene>
    <name evidence="8" type="ORF">LCGC14_0085960</name>
</gene>
<dbReference type="PANTHER" id="PTHR32322">
    <property type="entry name" value="INNER MEMBRANE TRANSPORTER"/>
    <property type="match status" value="1"/>
</dbReference>
<feature type="domain" description="EamA" evidence="7">
    <location>
        <begin position="159"/>
        <end position="295"/>
    </location>
</feature>
<feature type="transmembrane region" description="Helical" evidence="6">
    <location>
        <begin position="122"/>
        <end position="138"/>
    </location>
</feature>
<keyword evidence="2" id="KW-1003">Cell membrane</keyword>
<sequence>MSDPLLAVWFSLLSAFMFGATFVVVRIGVHNASTMTSIWISLTVNVILLWGWSVVVYGLPALDWWQWRYFILAGLFAPLLGRTFQFMGMARLGANITTPITLTHPLVTMMIAVSILREPISGTVFLGAGLVLSGSTILGMQRQKPTSGQPVPLRPPKVWLLFPIAASLCYGISVVFRKLGIDEGMEAVTAAALTATASWLLISVFGIGSRRLLEIRCSKIEFGYLVAAGVFSSLGPVFLFTALRHGELIVVAPLAATTPLFVLVGTYWFIKDGELFTPGVISGTLATVIGVAVITVFG</sequence>
<feature type="domain" description="EamA" evidence="7">
    <location>
        <begin position="6"/>
        <end position="138"/>
    </location>
</feature>
<evidence type="ECO:0000256" key="5">
    <source>
        <dbReference type="ARBA" id="ARBA00023136"/>
    </source>
</evidence>
<feature type="transmembrane region" description="Helical" evidence="6">
    <location>
        <begin position="158"/>
        <end position="176"/>
    </location>
</feature>
<feature type="transmembrane region" description="Helical" evidence="6">
    <location>
        <begin position="275"/>
        <end position="297"/>
    </location>
</feature>
<dbReference type="InterPro" id="IPR000620">
    <property type="entry name" value="EamA_dom"/>
</dbReference>
<organism evidence="8">
    <name type="scientific">marine sediment metagenome</name>
    <dbReference type="NCBI Taxonomy" id="412755"/>
    <lineage>
        <taxon>unclassified sequences</taxon>
        <taxon>metagenomes</taxon>
        <taxon>ecological metagenomes</taxon>
    </lineage>
</organism>
<dbReference type="EMBL" id="LAZR01000023">
    <property type="protein sequence ID" value="KKO04238.1"/>
    <property type="molecule type" value="Genomic_DNA"/>
</dbReference>
<dbReference type="GO" id="GO:0005886">
    <property type="term" value="C:plasma membrane"/>
    <property type="evidence" value="ECO:0007669"/>
    <property type="project" value="UniProtKB-SubCell"/>
</dbReference>
<evidence type="ECO:0000259" key="7">
    <source>
        <dbReference type="Pfam" id="PF00892"/>
    </source>
</evidence>
<name>A0A0F9VW76_9ZZZZ</name>
<feature type="transmembrane region" description="Helical" evidence="6">
    <location>
        <begin position="6"/>
        <end position="25"/>
    </location>
</feature>
<dbReference type="SUPFAM" id="SSF103481">
    <property type="entry name" value="Multidrug resistance efflux transporter EmrE"/>
    <property type="match status" value="2"/>
</dbReference>
<comment type="caution">
    <text evidence="8">The sequence shown here is derived from an EMBL/GenBank/DDBJ whole genome shotgun (WGS) entry which is preliminary data.</text>
</comment>
<feature type="transmembrane region" description="Helical" evidence="6">
    <location>
        <begin position="220"/>
        <end position="242"/>
    </location>
</feature>
<accession>A0A0F9VW76</accession>
<dbReference type="InterPro" id="IPR050638">
    <property type="entry name" value="AA-Vitamin_Transporters"/>
</dbReference>
<protein>
    <recommendedName>
        <fullName evidence="7">EamA domain-containing protein</fullName>
    </recommendedName>
</protein>
<dbReference type="Pfam" id="PF00892">
    <property type="entry name" value="EamA"/>
    <property type="match status" value="2"/>
</dbReference>
<feature type="transmembrane region" description="Helical" evidence="6">
    <location>
        <begin position="188"/>
        <end position="208"/>
    </location>
</feature>
<keyword evidence="5 6" id="KW-0472">Membrane</keyword>
<evidence type="ECO:0000256" key="3">
    <source>
        <dbReference type="ARBA" id="ARBA00022692"/>
    </source>
</evidence>
<evidence type="ECO:0000256" key="6">
    <source>
        <dbReference type="SAM" id="Phobius"/>
    </source>
</evidence>
<feature type="transmembrane region" description="Helical" evidence="6">
    <location>
        <begin position="37"/>
        <end position="59"/>
    </location>
</feature>
<comment type="subcellular location">
    <subcellularLocation>
        <location evidence="1">Cell membrane</location>
        <topology evidence="1">Multi-pass membrane protein</topology>
    </subcellularLocation>
</comment>
<feature type="transmembrane region" description="Helical" evidence="6">
    <location>
        <begin position="65"/>
        <end position="84"/>
    </location>
</feature>
<dbReference type="AlphaFoldDB" id="A0A0F9VW76"/>
<feature type="transmembrane region" description="Helical" evidence="6">
    <location>
        <begin position="248"/>
        <end position="270"/>
    </location>
</feature>
<evidence type="ECO:0000256" key="1">
    <source>
        <dbReference type="ARBA" id="ARBA00004651"/>
    </source>
</evidence>
<evidence type="ECO:0000256" key="2">
    <source>
        <dbReference type="ARBA" id="ARBA00022475"/>
    </source>
</evidence>